<dbReference type="AlphaFoldDB" id="A0A0J1B0B1"/>
<comment type="similarity">
    <text evidence="2 9">Belongs to the complex I NDUFA8 subunit family.</text>
</comment>
<name>A0A0J1B0B1_9TREE</name>
<keyword evidence="4 9" id="KW-0679">Respiratory chain</keyword>
<keyword evidence="3 9" id="KW-0813">Transport</keyword>
<dbReference type="OrthoDB" id="276296at2759"/>
<dbReference type="PANTHER" id="PTHR13344:SF0">
    <property type="entry name" value="NADH DEHYDROGENASE [UBIQUINONE] 1 ALPHA SUBCOMPLEX SUBUNIT 8"/>
    <property type="match status" value="1"/>
</dbReference>
<protein>
    <recommendedName>
        <fullName evidence="9">NADH-ubiquinone oxidoreductase</fullName>
    </recommendedName>
</protein>
<evidence type="ECO:0000256" key="4">
    <source>
        <dbReference type="ARBA" id="ARBA00022660"/>
    </source>
</evidence>
<keyword evidence="9" id="KW-0472">Membrane</keyword>
<evidence type="ECO:0000256" key="1">
    <source>
        <dbReference type="ARBA" id="ARBA00003195"/>
    </source>
</evidence>
<dbReference type="PIRSF" id="PIRSF017016">
    <property type="entry name" value="NDUA8"/>
    <property type="match status" value="1"/>
</dbReference>
<dbReference type="STRING" id="879819.A0A0J1B0B1"/>
<evidence type="ECO:0000256" key="5">
    <source>
        <dbReference type="ARBA" id="ARBA00022737"/>
    </source>
</evidence>
<organism evidence="11 12">
    <name type="scientific">Cutaneotrichosporon oleaginosum</name>
    <dbReference type="NCBI Taxonomy" id="879819"/>
    <lineage>
        <taxon>Eukaryota</taxon>
        <taxon>Fungi</taxon>
        <taxon>Dikarya</taxon>
        <taxon>Basidiomycota</taxon>
        <taxon>Agaricomycotina</taxon>
        <taxon>Tremellomycetes</taxon>
        <taxon>Trichosporonales</taxon>
        <taxon>Trichosporonaceae</taxon>
        <taxon>Cutaneotrichosporon</taxon>
    </lineage>
</organism>
<evidence type="ECO:0000313" key="11">
    <source>
        <dbReference type="EMBL" id="KLT41024.1"/>
    </source>
</evidence>
<reference evidence="11 12" key="1">
    <citation type="submission" date="2015-03" db="EMBL/GenBank/DDBJ databases">
        <title>Genomics and transcriptomics of the oil-accumulating basidiomycete yeast T. oleaginosus allow insights into substrate utilization and the diverse evolutionary trajectories of mating systems in fungi.</title>
        <authorList>
            <consortium name="DOE Joint Genome Institute"/>
            <person name="Kourist R."/>
            <person name="Kracht O."/>
            <person name="Bracharz F."/>
            <person name="Lipzen A."/>
            <person name="Nolan M."/>
            <person name="Ohm R."/>
            <person name="Grigoriev I."/>
            <person name="Sun S."/>
            <person name="Heitman J."/>
            <person name="Bruck T."/>
            <person name="Nowrousian M."/>
        </authorList>
    </citation>
    <scope>NUCLEOTIDE SEQUENCE [LARGE SCALE GENOMIC DNA]</scope>
    <source>
        <strain evidence="11 12">IBC0246</strain>
    </source>
</reference>
<comment type="function">
    <text evidence="1 9">Accessory subunit of the mitochondrial membrane respiratory chain NADH dehydrogenase (Complex I), that is believed not to be involved in catalysis. Complex I functions in the transfer of electrons from NADH to the respiratory chain. The immediate electron acceptor for the enzyme is believed to be ubiquinone.</text>
</comment>
<comment type="subcellular location">
    <subcellularLocation>
        <location evidence="9">Mitochondrion inner membrane</location>
    </subcellularLocation>
</comment>
<evidence type="ECO:0000256" key="10">
    <source>
        <dbReference type="SAM" id="MobiDB-lite"/>
    </source>
</evidence>
<feature type="region of interest" description="Disordered" evidence="10">
    <location>
        <begin position="1"/>
        <end position="28"/>
    </location>
</feature>
<evidence type="ECO:0000256" key="7">
    <source>
        <dbReference type="ARBA" id="ARBA00023128"/>
    </source>
</evidence>
<keyword evidence="7 9" id="KW-0496">Mitochondrion</keyword>
<feature type="compositionally biased region" description="Basic and acidic residues" evidence="10">
    <location>
        <begin position="1"/>
        <end position="15"/>
    </location>
</feature>
<proteinExistence type="inferred from homology"/>
<dbReference type="InterPro" id="IPR016680">
    <property type="entry name" value="NDUFA8"/>
</dbReference>
<sequence>MASHREAVQNDKDYVDPNPLPPSVPHVDELGTTSAPLKSAAFFIGDYCREVNEDFMLCKNEDRDPAHCLKEGRKVTRCAQEIVGKIRESCLAEFDAHWKCLENNNQYLQACRKPEKALNLCVFTKIGVKKSIPGAPEGEPQVFEKKYPIFSRVQK</sequence>
<keyword evidence="6 9" id="KW-0249">Electron transport</keyword>
<keyword evidence="9" id="KW-0999">Mitochondrion inner membrane</keyword>
<dbReference type="EMBL" id="KQ087224">
    <property type="protein sequence ID" value="KLT41024.1"/>
    <property type="molecule type" value="Genomic_DNA"/>
</dbReference>
<keyword evidence="12" id="KW-1185">Reference proteome</keyword>
<evidence type="ECO:0000256" key="9">
    <source>
        <dbReference type="PIRNR" id="PIRNR017016"/>
    </source>
</evidence>
<evidence type="ECO:0000313" key="12">
    <source>
        <dbReference type="Proteomes" id="UP000053611"/>
    </source>
</evidence>
<dbReference type="Proteomes" id="UP000053611">
    <property type="component" value="Unassembled WGS sequence"/>
</dbReference>
<dbReference type="PANTHER" id="PTHR13344">
    <property type="entry name" value="NADH-UBIQUINONE OXIDOREDUCTASE"/>
    <property type="match status" value="1"/>
</dbReference>
<keyword evidence="8" id="KW-1015">Disulfide bond</keyword>
<keyword evidence="5" id="KW-0677">Repeat</keyword>
<evidence type="ECO:0000256" key="8">
    <source>
        <dbReference type="ARBA" id="ARBA00023157"/>
    </source>
</evidence>
<dbReference type="PROSITE" id="PS51808">
    <property type="entry name" value="CHCH"/>
    <property type="match status" value="1"/>
</dbReference>
<gene>
    <name evidence="11" type="ORF">CC85DRAFT_262663</name>
</gene>
<dbReference type="GO" id="GO:0005743">
    <property type="term" value="C:mitochondrial inner membrane"/>
    <property type="evidence" value="ECO:0007669"/>
    <property type="project" value="UniProtKB-SubCell"/>
</dbReference>
<evidence type="ECO:0000256" key="6">
    <source>
        <dbReference type="ARBA" id="ARBA00022982"/>
    </source>
</evidence>
<evidence type="ECO:0000256" key="3">
    <source>
        <dbReference type="ARBA" id="ARBA00022448"/>
    </source>
</evidence>
<accession>A0A0J1B0B1</accession>
<evidence type="ECO:0000256" key="2">
    <source>
        <dbReference type="ARBA" id="ARBA00010705"/>
    </source>
</evidence>
<dbReference type="GO" id="GO:0006120">
    <property type="term" value="P:mitochondrial electron transport, NADH to ubiquinone"/>
    <property type="evidence" value="ECO:0007669"/>
    <property type="project" value="InterPro"/>
</dbReference>